<organism evidence="1 2">
    <name type="scientific">Fusarium sarcochroum</name>
    <dbReference type="NCBI Taxonomy" id="1208366"/>
    <lineage>
        <taxon>Eukaryota</taxon>
        <taxon>Fungi</taxon>
        <taxon>Dikarya</taxon>
        <taxon>Ascomycota</taxon>
        <taxon>Pezizomycotina</taxon>
        <taxon>Sordariomycetes</taxon>
        <taxon>Hypocreomycetidae</taxon>
        <taxon>Hypocreales</taxon>
        <taxon>Nectriaceae</taxon>
        <taxon>Fusarium</taxon>
        <taxon>Fusarium lateritium species complex</taxon>
    </lineage>
</organism>
<reference evidence="1" key="2">
    <citation type="submission" date="2020-05" db="EMBL/GenBank/DDBJ databases">
        <authorList>
            <person name="Kim H.-S."/>
            <person name="Proctor R.H."/>
            <person name="Brown D.W."/>
        </authorList>
    </citation>
    <scope>NUCLEOTIDE SEQUENCE</scope>
    <source>
        <strain evidence="1">NRRL 20472</strain>
    </source>
</reference>
<protein>
    <submittedName>
        <fullName evidence="1">Uncharacterized protein</fullName>
    </submittedName>
</protein>
<proteinExistence type="predicted"/>
<gene>
    <name evidence="1" type="ORF">FSARC_10898</name>
</gene>
<dbReference type="EMBL" id="JABEXW010000677">
    <property type="protein sequence ID" value="KAF4958900.1"/>
    <property type="molecule type" value="Genomic_DNA"/>
</dbReference>
<comment type="caution">
    <text evidence="1">The sequence shown here is derived from an EMBL/GenBank/DDBJ whole genome shotgun (WGS) entry which is preliminary data.</text>
</comment>
<dbReference type="AlphaFoldDB" id="A0A8H4TIZ8"/>
<reference evidence="1" key="1">
    <citation type="journal article" date="2020" name="BMC Genomics">
        <title>Correction to: Identification and distribution of gene clusters required for synthesis of sphingolipid metabolism inhibitors in diverse species of the filamentous fungus Fusarium.</title>
        <authorList>
            <person name="Kim H.S."/>
            <person name="Lohmar J.M."/>
            <person name="Busman M."/>
            <person name="Brown D.W."/>
            <person name="Naumann T.A."/>
            <person name="Divon H.H."/>
            <person name="Lysoe E."/>
            <person name="Uhlig S."/>
            <person name="Proctor R.H."/>
        </authorList>
    </citation>
    <scope>NUCLEOTIDE SEQUENCE</scope>
    <source>
        <strain evidence="1">NRRL 20472</strain>
    </source>
</reference>
<keyword evidence="2" id="KW-1185">Reference proteome</keyword>
<evidence type="ECO:0000313" key="2">
    <source>
        <dbReference type="Proteomes" id="UP000622797"/>
    </source>
</evidence>
<name>A0A8H4TIZ8_9HYPO</name>
<accession>A0A8H4TIZ8</accession>
<sequence>MFQQQDAEAEARDLKQEPLASGRIGARLAVLALDENSSSKRHQFMFIRMDSYWNHYEDLGQESGRQWAKMEQTSWDTSDCLIDIPFYGPMLWTTTLVPLEVEGLVCRMSKHASVRPLYSVQAQRLEGVVLVSPHQSPSNGAIPCRNECFPPSQNQAPGCREFCRPHGWLEAMRGGAQ</sequence>
<dbReference type="Proteomes" id="UP000622797">
    <property type="component" value="Unassembled WGS sequence"/>
</dbReference>
<evidence type="ECO:0000313" key="1">
    <source>
        <dbReference type="EMBL" id="KAF4958900.1"/>
    </source>
</evidence>